<dbReference type="PANTHER" id="PTHR43415:SF3">
    <property type="entry name" value="GNAT-FAMILY ACETYLTRANSFERASE"/>
    <property type="match status" value="1"/>
</dbReference>
<dbReference type="RefSeq" id="WP_139017949.1">
    <property type="nucleotide sequence ID" value="NZ_CAUWMG010000028.1"/>
</dbReference>
<dbReference type="EC" id="2.3.1.202" evidence="2"/>
<feature type="domain" description="N-acetyltransferase" evidence="1">
    <location>
        <begin position="5"/>
        <end position="150"/>
    </location>
</feature>
<proteinExistence type="predicted"/>
<dbReference type="PROSITE" id="PS51186">
    <property type="entry name" value="GNAT"/>
    <property type="match status" value="1"/>
</dbReference>
<dbReference type="Proteomes" id="UP000321317">
    <property type="component" value="Unassembled WGS sequence"/>
</dbReference>
<comment type="caution">
    <text evidence="2">The sequence shown here is derived from an EMBL/GenBank/DDBJ whole genome shotgun (WGS) entry which is preliminary data.</text>
</comment>
<reference evidence="3 5" key="2">
    <citation type="submission" date="2019-08" db="EMBL/GenBank/DDBJ databases">
        <title>Rapid identification of Enteric Bacteria from Whole Genome Sequences (WGS) using Average Nucleotide Identity (ANI).</title>
        <authorList>
            <person name="Lane C."/>
        </authorList>
    </citation>
    <scope>NUCLEOTIDE SEQUENCE [LARGE SCALE GENOMIC DNA]</scope>
    <source>
        <strain evidence="3 5">D4984</strain>
    </source>
</reference>
<dbReference type="SUPFAM" id="SSF55729">
    <property type="entry name" value="Acyl-CoA N-acyltransferases (Nat)"/>
    <property type="match status" value="1"/>
</dbReference>
<evidence type="ECO:0000313" key="4">
    <source>
        <dbReference type="Proteomes" id="UP000306813"/>
    </source>
</evidence>
<dbReference type="PANTHER" id="PTHR43415">
    <property type="entry name" value="SPERMIDINE N(1)-ACETYLTRANSFERASE"/>
    <property type="match status" value="1"/>
</dbReference>
<accession>A0AAX2ULP6</accession>
<evidence type="ECO:0000313" key="3">
    <source>
        <dbReference type="EMBL" id="TXK59212.1"/>
    </source>
</evidence>
<dbReference type="Proteomes" id="UP000306813">
    <property type="component" value="Unassembled WGS sequence"/>
</dbReference>
<dbReference type="InterPro" id="IPR016181">
    <property type="entry name" value="Acyl_CoA_acyltransferase"/>
</dbReference>
<dbReference type="GO" id="GO:0016747">
    <property type="term" value="F:acyltransferase activity, transferring groups other than amino-acyl groups"/>
    <property type="evidence" value="ECO:0007669"/>
    <property type="project" value="InterPro"/>
</dbReference>
<keyword evidence="2" id="KW-0012">Acyltransferase</keyword>
<dbReference type="EMBL" id="VRMA01000015">
    <property type="protein sequence ID" value="TXK59212.1"/>
    <property type="molecule type" value="Genomic_DNA"/>
</dbReference>
<reference evidence="2 4" key="1">
    <citation type="submission" date="2019-05" db="EMBL/GenBank/DDBJ databases">
        <title>Draft genomes of eight strains of Campylobacter helveticus isolated from cats and a dog in New Zealand.</title>
        <authorList>
            <person name="Bojanic K."/>
            <person name="Midwinter A.C."/>
            <person name="Biggs P.J."/>
            <person name="Acke E."/>
            <person name="Cornelius A.J."/>
            <person name="Marshall J.C."/>
        </authorList>
    </citation>
    <scope>NUCLEOTIDE SEQUENCE [LARGE SCALE GENOMIC DNA]</scope>
    <source>
        <strain evidence="2 4">ACP123b</strain>
    </source>
</reference>
<evidence type="ECO:0000313" key="2">
    <source>
        <dbReference type="EMBL" id="TNB57930.1"/>
    </source>
</evidence>
<dbReference type="AlphaFoldDB" id="A0AAX2ULP6"/>
<gene>
    <name evidence="2" type="primary">pseH</name>
    <name evidence="2" type="ORF">FDW42_03920</name>
    <name evidence="3" type="ORF">FVD16_01605</name>
</gene>
<protein>
    <submittedName>
        <fullName evidence="2">UDP-4-amino-4, 6-dideoxy-N-acetyl-beta-L-altrosamine N-acetyltransferase</fullName>
        <ecNumber evidence="2">2.3.1.202</ecNumber>
    </submittedName>
</protein>
<organism evidence="2 4">
    <name type="scientific">Campylobacter helveticus</name>
    <dbReference type="NCBI Taxonomy" id="28898"/>
    <lineage>
        <taxon>Bacteria</taxon>
        <taxon>Pseudomonadati</taxon>
        <taxon>Campylobacterota</taxon>
        <taxon>Epsilonproteobacteria</taxon>
        <taxon>Campylobacterales</taxon>
        <taxon>Campylobacteraceae</taxon>
        <taxon>Campylobacter</taxon>
    </lineage>
</organism>
<sequence>MISLKNFKALNQAELEEVLKWRNDKSVARFMKTQNISLKEHLDFVKRLKNDASKAYFVVLKDDESVGVIHLFDITPSSCEFGLYAKPGVKGVGADLMREIMRYAFENLKVQKLKACVLKTNEKALNLYLKSGFKIVNEDEKMFYVCKTRGGGG</sequence>
<dbReference type="Gene3D" id="3.40.630.30">
    <property type="match status" value="1"/>
</dbReference>
<keyword evidence="2" id="KW-0808">Transferase</keyword>
<dbReference type="InterPro" id="IPR000182">
    <property type="entry name" value="GNAT_dom"/>
</dbReference>
<evidence type="ECO:0000313" key="5">
    <source>
        <dbReference type="Proteomes" id="UP000321317"/>
    </source>
</evidence>
<dbReference type="InterPro" id="IPR020036">
    <property type="entry name" value="PseH"/>
</dbReference>
<keyword evidence="5" id="KW-1185">Reference proteome</keyword>
<evidence type="ECO:0000259" key="1">
    <source>
        <dbReference type="PROSITE" id="PS51186"/>
    </source>
</evidence>
<name>A0AAX2ULP6_9BACT</name>
<dbReference type="Pfam" id="PF13302">
    <property type="entry name" value="Acetyltransf_3"/>
    <property type="match status" value="1"/>
</dbReference>
<dbReference type="EMBL" id="VDBS01000031">
    <property type="protein sequence ID" value="TNB57930.1"/>
    <property type="molecule type" value="Genomic_DNA"/>
</dbReference>
<feature type="non-terminal residue" evidence="2">
    <location>
        <position position="153"/>
    </location>
</feature>
<dbReference type="NCBIfam" id="TIGR03585">
    <property type="entry name" value="PseH"/>
    <property type="match status" value="1"/>
</dbReference>